<reference evidence="1" key="2">
    <citation type="submission" date="2021-10" db="EMBL/GenBank/DDBJ databases">
        <authorList>
            <person name="Piombo E."/>
        </authorList>
    </citation>
    <scope>NUCLEOTIDE SEQUENCE</scope>
</reference>
<proteinExistence type="predicted"/>
<protein>
    <submittedName>
        <fullName evidence="1">Uncharacterized protein</fullName>
    </submittedName>
</protein>
<comment type="caution">
    <text evidence="1">The sequence shown here is derived from an EMBL/GenBank/DDBJ whole genome shotgun (WGS) entry which is preliminary data.</text>
</comment>
<evidence type="ECO:0000313" key="2">
    <source>
        <dbReference type="Proteomes" id="UP000836387"/>
    </source>
</evidence>
<name>A0ACA9U2E7_BIOOC</name>
<dbReference type="EMBL" id="CADEHS020000012">
    <property type="protein sequence ID" value="CAG9947406.1"/>
    <property type="molecule type" value="Genomic_DNA"/>
</dbReference>
<organism evidence="1 2">
    <name type="scientific">Clonostachys rosea f. rosea IK726</name>
    <dbReference type="NCBI Taxonomy" id="1349383"/>
    <lineage>
        <taxon>Eukaryota</taxon>
        <taxon>Fungi</taxon>
        <taxon>Dikarya</taxon>
        <taxon>Ascomycota</taxon>
        <taxon>Pezizomycotina</taxon>
        <taxon>Sordariomycetes</taxon>
        <taxon>Hypocreomycetidae</taxon>
        <taxon>Hypocreales</taxon>
        <taxon>Bionectriaceae</taxon>
        <taxon>Clonostachys</taxon>
    </lineage>
</organism>
<accession>A0ACA9U2E7</accession>
<sequence length="1322" mass="146315">MPPDKIDERVPRPSAAAAAASRLNHNNSAASSTTANINSPQVQLPQHLPPQHQHQHKHQLQVQHPHAAPATVPTPLAPPLQQSLQQSQPIESSRNAMERTSTHSLRAAFRSSYSNHTHNHNGGGVAGTIRAVTPEVGDAPEVTIGSSSDATASTLHHSSSAAVASHETSPRSIPSGPSSRRQGMVFNDSFSDAYESTDSSPPPPSASTSSNRLTSSSFRPRTRTMDAAMLTNQRAAPPGIEQRHRVGSMSSSGSQPTGPIPTSAPEEPRLPAAGLESTGFPTIMGGRSFEGAVPTNKSSDKKTSSNRRLMKRQSSHPAPHPPIPYSPAIDSLAIPIRIENPHKITQLMLTLCGKMRGEVEYQGESGGSWYMGLAYIDDDRGCLMFDSGQSGPFHIPIVADLRGCRVYPVDYPEAGKRCLELISSNPVIEVLMYPREHSHFDFWLAALLCWQQLRPPLVKPSASKPSSPASPVRPELKRRGQSTDVPKSSAVIKVGKVQVWDKGLAGNPYILTKRSSTRDPRSTAMAWVTVSFTLSDNGELKLMAENDGTILAIVEMSQLSRSAVQQLDKTVLGEDHCIAVFPMYALKARQLSIFRPVYLAAETRVQFEVWFALLRAFTVPDIYKLDEPDKDLAQKVEDVDKARPGEVFRVEKTIQVRVTEAKMKPKNGAAEASPQTRPDKSSRTTLVDPLVGNYLAEVMLDGEVRARTMTKAATKNPFWREDCEFTDLPPTIPQLSVRLKNVEGYVEPPHSPVAKTPNNTNEVICGTVDLSQASTDPASKDNEQWLPILDDKAETIGSMLIRVAHEELVVLLAKEYQPLAGIIHNFQSNLTTQVSNALPGHLRRVAELFLNIFQVSEKASDWIMAMVEDEIDGIGSQATIKKYRFGSRVKSNESGESASHRDLMVRDMNKSLTGEANLLFRGNTLLTQSLEFHMRRLGKEFLEETLKGKIYEINEMDLDCEVDPSKLHQAVDLDQRWRRLIDITTDIWNCICTSAKRLHPELRGILKYIRAVAEDRFGDFLRTVAYTSVSGFLFLRFICPAILSPKLFGLLRDHPRPRAQRTFTLIAKALQKMANLSTFGKREEWMEPMNRFLGTQRSVFKDYVDQICDVPVDHIVKTIPPGYSTPLTIMNRLSPTAREGFPSLPFLIDQARNYASLVKLWVDAKPAENSKKVTIEGELLIFNDICFALQSRSDSCLAKDESLELSEFRPGMTAEELAEVLEQASLFETTTHSYAGSTTWTESEQPPGSSGSDTLEDDNRRSRDFRRTRDGHDKKRYMTSGGTAKGKNGKVGRTILNGIMRIGGRADSPEHKEKKSDSKNQK</sequence>
<evidence type="ECO:0000313" key="1">
    <source>
        <dbReference type="EMBL" id="CAG9947406.1"/>
    </source>
</evidence>
<gene>
    <name evidence="1" type="ORF">CRV2_00012575</name>
</gene>
<dbReference type="Proteomes" id="UP000836387">
    <property type="component" value="Unassembled WGS sequence"/>
</dbReference>
<keyword evidence="2" id="KW-1185">Reference proteome</keyword>
<reference evidence="1" key="1">
    <citation type="submission" date="2020-04" db="EMBL/GenBank/DDBJ databases">
        <authorList>
            <person name="Broberg M."/>
        </authorList>
    </citation>
    <scope>NUCLEOTIDE SEQUENCE</scope>
</reference>